<feature type="transmembrane region" description="Helical" evidence="5">
    <location>
        <begin position="336"/>
        <end position="358"/>
    </location>
</feature>
<keyword evidence="7" id="KW-0378">Hydrolase</keyword>
<dbReference type="EMBL" id="RKLT01000016">
    <property type="protein sequence ID" value="MBX0297240.1"/>
    <property type="molecule type" value="Genomic_DNA"/>
</dbReference>
<keyword evidence="2 5" id="KW-0812">Transmembrane</keyword>
<proteinExistence type="predicted"/>
<dbReference type="CDD" id="cd06530">
    <property type="entry name" value="S26_SPase_I"/>
    <property type="match status" value="1"/>
</dbReference>
<dbReference type="GO" id="GO:0004252">
    <property type="term" value="F:serine-type endopeptidase activity"/>
    <property type="evidence" value="ECO:0007669"/>
    <property type="project" value="InterPro"/>
</dbReference>
<evidence type="ECO:0000256" key="4">
    <source>
        <dbReference type="ARBA" id="ARBA00023136"/>
    </source>
</evidence>
<keyword evidence="4 5" id="KW-0472">Membrane</keyword>
<accession>A0AAW4PGU6</accession>
<dbReference type="PANTHER" id="PTHR10806">
    <property type="entry name" value="SIGNAL PEPTIDASE COMPLEX CATALYTIC SUBUNIT SEC11"/>
    <property type="match status" value="1"/>
</dbReference>
<feature type="transmembrane region" description="Helical" evidence="5">
    <location>
        <begin position="203"/>
        <end position="226"/>
    </location>
</feature>
<dbReference type="AlphaFoldDB" id="A0AAW4PGU6"/>
<dbReference type="GO" id="GO:0016020">
    <property type="term" value="C:membrane"/>
    <property type="evidence" value="ECO:0007669"/>
    <property type="project" value="UniProtKB-SubCell"/>
</dbReference>
<evidence type="ECO:0000256" key="5">
    <source>
        <dbReference type="SAM" id="Phobius"/>
    </source>
</evidence>
<evidence type="ECO:0000313" key="7">
    <source>
        <dbReference type="EMBL" id="MBX0297240.1"/>
    </source>
</evidence>
<dbReference type="RefSeq" id="WP_220581830.1">
    <property type="nucleotide sequence ID" value="NZ_RKLT01000016.1"/>
</dbReference>
<comment type="subcellular location">
    <subcellularLocation>
        <location evidence="1">Membrane</location>
    </subcellularLocation>
</comment>
<name>A0AAW4PGU6_9EURY</name>
<protein>
    <submittedName>
        <fullName evidence="7">Signal peptidase I</fullName>
        <ecNumber evidence="7">3.4.21.89</ecNumber>
    </submittedName>
</protein>
<dbReference type="Pfam" id="PF10502">
    <property type="entry name" value="Peptidase_S26"/>
    <property type="match status" value="1"/>
</dbReference>
<feature type="transmembrane region" description="Helical" evidence="5">
    <location>
        <begin position="161"/>
        <end position="182"/>
    </location>
</feature>
<dbReference type="GO" id="GO:0009003">
    <property type="term" value="F:signal peptidase activity"/>
    <property type="evidence" value="ECO:0007669"/>
    <property type="project" value="UniProtKB-EC"/>
</dbReference>
<dbReference type="InterPro" id="IPR019533">
    <property type="entry name" value="Peptidase_S26"/>
</dbReference>
<evidence type="ECO:0000259" key="6">
    <source>
        <dbReference type="Pfam" id="PF10502"/>
    </source>
</evidence>
<comment type="caution">
    <text evidence="7">The sequence shown here is derived from an EMBL/GenBank/DDBJ whole genome shotgun (WGS) entry which is preliminary data.</text>
</comment>
<dbReference type="Proteomes" id="UP001430455">
    <property type="component" value="Unassembled WGS sequence"/>
</dbReference>
<evidence type="ECO:0000256" key="1">
    <source>
        <dbReference type="ARBA" id="ARBA00004370"/>
    </source>
</evidence>
<sequence>MGIRKTGVTVLELIVVLAVLALVIGSVLGQPVVLSYVETGSMAPTLEPGDGFVAVPAQLDASIETGDVVVYRAEEIQGGGLITHRVVGETERGFITKGDANAVTDQSGQEPPVKRAQIVATAFQIDGQVVAIPNLGTAIEGTQSLLGTVQRSMAGLLGTRAVLGVQGFAYLFFAAAVLWYVVAEWRARNGKERTRVTSRATGINSRLAMGVFAALLVVGATAAMVAPAGAQQYGVVSAEYDSERPNVIQMGESKSQQYAVGNSGFLPVVAYLEPGSEGVEVHQQEVYVDGQSVANATVTLHAPSETGYYRRFVVEHRYLAVLPQPMIQQLYTVHPWAPIVIIDALIAVPFYFLGMTLIGDGYIRQRSRSQGLSLGTRVRRAIQRLYRSR</sequence>
<feature type="domain" description="Peptidase S26" evidence="6">
    <location>
        <begin position="10"/>
        <end position="88"/>
    </location>
</feature>
<dbReference type="PANTHER" id="PTHR10806:SF6">
    <property type="entry name" value="SIGNAL PEPTIDASE COMPLEX CATALYTIC SUBUNIT SEC11"/>
    <property type="match status" value="1"/>
</dbReference>
<dbReference type="InterPro" id="IPR036286">
    <property type="entry name" value="LexA/Signal_pep-like_sf"/>
</dbReference>
<evidence type="ECO:0000256" key="3">
    <source>
        <dbReference type="ARBA" id="ARBA00022989"/>
    </source>
</evidence>
<dbReference type="InterPro" id="IPR001733">
    <property type="entry name" value="Peptidase_S26B"/>
</dbReference>
<dbReference type="NCBIfam" id="TIGR02228">
    <property type="entry name" value="sigpep_I_arch"/>
    <property type="match status" value="1"/>
</dbReference>
<reference evidence="7 8" key="1">
    <citation type="submission" date="2021-06" db="EMBL/GenBank/DDBJ databases">
        <title>Halomicroarcula sp. a new haloarchaeum isolated from saline soil.</title>
        <authorList>
            <person name="Duran-Viseras A."/>
            <person name="Sanchez-Porro C."/>
            <person name="Ventosa A."/>
        </authorList>
    </citation>
    <scope>NUCLEOTIDE SEQUENCE [LARGE SCALE GENOMIC DNA]</scope>
    <source>
        <strain evidence="7 8">F27</strain>
    </source>
</reference>
<organism evidence="7 8">
    <name type="scientific">Haloarcula nitratireducens</name>
    <dbReference type="NCBI Taxonomy" id="2487749"/>
    <lineage>
        <taxon>Archaea</taxon>
        <taxon>Methanobacteriati</taxon>
        <taxon>Methanobacteriota</taxon>
        <taxon>Stenosarchaea group</taxon>
        <taxon>Halobacteria</taxon>
        <taxon>Halobacteriales</taxon>
        <taxon>Haloarculaceae</taxon>
        <taxon>Haloarcula</taxon>
    </lineage>
</organism>
<keyword evidence="3 5" id="KW-1133">Transmembrane helix</keyword>
<dbReference type="SUPFAM" id="SSF51306">
    <property type="entry name" value="LexA/Signal peptidase"/>
    <property type="match status" value="1"/>
</dbReference>
<evidence type="ECO:0000256" key="2">
    <source>
        <dbReference type="ARBA" id="ARBA00022692"/>
    </source>
</evidence>
<dbReference type="EC" id="3.4.21.89" evidence="7"/>
<keyword evidence="8" id="KW-1185">Reference proteome</keyword>
<dbReference type="GO" id="GO:0006465">
    <property type="term" value="P:signal peptide processing"/>
    <property type="evidence" value="ECO:0007669"/>
    <property type="project" value="InterPro"/>
</dbReference>
<evidence type="ECO:0000313" key="8">
    <source>
        <dbReference type="Proteomes" id="UP001430455"/>
    </source>
</evidence>
<gene>
    <name evidence="7" type="ORF">EGH23_20390</name>
</gene>